<keyword evidence="6" id="KW-1185">Reference proteome</keyword>
<name>A0A4Q9VMJ2_9HYPH</name>
<dbReference type="Gene3D" id="3.40.50.970">
    <property type="match status" value="1"/>
</dbReference>
<dbReference type="Pfam" id="PF01558">
    <property type="entry name" value="POR"/>
    <property type="match status" value="1"/>
</dbReference>
<evidence type="ECO:0000259" key="3">
    <source>
        <dbReference type="Pfam" id="PF01855"/>
    </source>
</evidence>
<keyword evidence="1" id="KW-0560">Oxidoreductase</keyword>
<evidence type="ECO:0000259" key="2">
    <source>
        <dbReference type="Pfam" id="PF01558"/>
    </source>
</evidence>
<dbReference type="NCBIfam" id="TIGR03710">
    <property type="entry name" value="OAFO_sf"/>
    <property type="match status" value="1"/>
</dbReference>
<feature type="domain" description="Pyruvate/ketoisovalerate oxidoreductase catalytic" evidence="2">
    <location>
        <begin position="30"/>
        <end position="193"/>
    </location>
</feature>
<dbReference type="CDD" id="cd07034">
    <property type="entry name" value="TPP_PYR_PFOR_IOR-alpha_like"/>
    <property type="match status" value="1"/>
</dbReference>
<dbReference type="InterPro" id="IPR029061">
    <property type="entry name" value="THDP-binding"/>
</dbReference>
<accession>A0A4Q9VMJ2</accession>
<dbReference type="GO" id="GO:0006979">
    <property type="term" value="P:response to oxidative stress"/>
    <property type="evidence" value="ECO:0007669"/>
    <property type="project" value="TreeGrafter"/>
</dbReference>
<dbReference type="InterPro" id="IPR022367">
    <property type="entry name" value="2-oxoacid/accept_OxRdtase_asu"/>
</dbReference>
<dbReference type="SUPFAM" id="SSF53323">
    <property type="entry name" value="Pyruvate-ferredoxin oxidoreductase, PFOR, domain III"/>
    <property type="match status" value="1"/>
</dbReference>
<reference evidence="5 6" key="1">
    <citation type="submission" date="2019-02" db="EMBL/GenBank/DDBJ databases">
        <title>Siculibacillus lacustris gen. nov., sp. nov., a new rosette-forming bacterium isolated from a freshwater crater lake (Lake St. Ana, Romania).</title>
        <authorList>
            <person name="Felfoldi T."/>
            <person name="Marton Z."/>
            <person name="Szabo A."/>
            <person name="Mentes A."/>
            <person name="Boka K."/>
            <person name="Marialigeti K."/>
            <person name="Mathe I."/>
            <person name="Koncz M."/>
            <person name="Schumann P."/>
            <person name="Toth E."/>
        </authorList>
    </citation>
    <scope>NUCLEOTIDE SEQUENCE [LARGE SCALE GENOMIC DNA]</scope>
    <source>
        <strain evidence="5 6">SA-279</strain>
    </source>
</reference>
<organism evidence="5 6">
    <name type="scientific">Siculibacillus lacustris</name>
    <dbReference type="NCBI Taxonomy" id="1549641"/>
    <lineage>
        <taxon>Bacteria</taxon>
        <taxon>Pseudomonadati</taxon>
        <taxon>Pseudomonadota</taxon>
        <taxon>Alphaproteobacteria</taxon>
        <taxon>Hyphomicrobiales</taxon>
        <taxon>Ancalomicrobiaceae</taxon>
        <taxon>Siculibacillus</taxon>
    </lineage>
</organism>
<dbReference type="SUPFAM" id="SSF52922">
    <property type="entry name" value="TK C-terminal domain-like"/>
    <property type="match status" value="1"/>
</dbReference>
<dbReference type="InterPro" id="IPR002869">
    <property type="entry name" value="Pyrv_flavodox_OxRed_cen"/>
</dbReference>
<dbReference type="RefSeq" id="WP_131310054.1">
    <property type="nucleotide sequence ID" value="NZ_SJFN01000018.1"/>
</dbReference>
<dbReference type="InterPro" id="IPR002880">
    <property type="entry name" value="Pyrv_Fd/Flavodoxin_OxRdtase_N"/>
</dbReference>
<evidence type="ECO:0000259" key="4">
    <source>
        <dbReference type="Pfam" id="PF02780"/>
    </source>
</evidence>
<dbReference type="OrthoDB" id="9794954at2"/>
<dbReference type="Gene3D" id="3.40.50.920">
    <property type="match status" value="1"/>
</dbReference>
<feature type="domain" description="Pyruvate flavodoxin/ferredoxin oxidoreductase pyrimidine binding" evidence="3">
    <location>
        <begin position="228"/>
        <end position="458"/>
    </location>
</feature>
<evidence type="ECO:0000256" key="1">
    <source>
        <dbReference type="ARBA" id="ARBA00023002"/>
    </source>
</evidence>
<dbReference type="FunFam" id="3.40.50.970:FF:000022">
    <property type="entry name" value="2-oxoglutarate ferredoxin oxidoreductase alpha subunit"/>
    <property type="match status" value="1"/>
</dbReference>
<dbReference type="Pfam" id="PF01855">
    <property type="entry name" value="POR_N"/>
    <property type="match status" value="1"/>
</dbReference>
<dbReference type="InterPro" id="IPR050722">
    <property type="entry name" value="Pyruvate:ferred/Flavod_OxRd"/>
</dbReference>
<evidence type="ECO:0000313" key="5">
    <source>
        <dbReference type="EMBL" id="TBW36790.1"/>
    </source>
</evidence>
<dbReference type="EMBL" id="SJFN01000018">
    <property type="protein sequence ID" value="TBW36790.1"/>
    <property type="molecule type" value="Genomic_DNA"/>
</dbReference>
<dbReference type="SUPFAM" id="SSF52518">
    <property type="entry name" value="Thiamin diphosphate-binding fold (THDP-binding)"/>
    <property type="match status" value="1"/>
</dbReference>
<dbReference type="AlphaFoldDB" id="A0A4Q9VMJ2"/>
<dbReference type="Pfam" id="PF02780">
    <property type="entry name" value="Transketolase_C"/>
    <property type="match status" value="1"/>
</dbReference>
<evidence type="ECO:0000313" key="6">
    <source>
        <dbReference type="Proteomes" id="UP000292781"/>
    </source>
</evidence>
<gene>
    <name evidence="5" type="ORF">EYW49_13190</name>
</gene>
<dbReference type="InterPro" id="IPR019752">
    <property type="entry name" value="Pyrv/ketoisovalerate_OxRed_cat"/>
</dbReference>
<dbReference type="Gene3D" id="3.40.920.10">
    <property type="entry name" value="Pyruvate-ferredoxin oxidoreductase, PFOR, domain III"/>
    <property type="match status" value="1"/>
</dbReference>
<comment type="caution">
    <text evidence="5">The sequence shown here is derived from an EMBL/GenBank/DDBJ whole genome shotgun (WGS) entry which is preliminary data.</text>
</comment>
<dbReference type="PANTHER" id="PTHR32154:SF20">
    <property type="entry name" value="2-OXOGLUTARATE OXIDOREDUCTASE SUBUNIT KORA"/>
    <property type="match status" value="1"/>
</dbReference>
<dbReference type="Proteomes" id="UP000292781">
    <property type="component" value="Unassembled WGS sequence"/>
</dbReference>
<sequence>MHSLVDTATLERPAAAPASRSVSLVFTGSGGAGAMTAGQILLDAAAKAGFYGLMSRSMGPQIRGGEAAAMLRLSNRPVAALGDGFDLLVAFDWGSVARFAAELPLGPKSLVLVDDEQGETPAFVVASGAEVLCLAFERTAEAIPDGRVNMVGVGAAARLIGLDPDGLVAAIETKLGRKGAATIAAAKAAIEAGERLVAEHPPVARLGRGEGSADGRWNISGNEATGLGAIRGGIGFVAAYPITPSTEILEWMAPALERTGGVLVQAEDELASINMIIGASFSGVPSMTATSGPGLSLMSESLGLAVASETPVVVVDVMRGGPSTGIPTKSEQSDLAIALDGLHGDAPHLVLAPNSIDDCLATTQWAVHLAEKLQTPAIVLSDQSLGQSRVVTDRPPDRPYRAERLVAAADTANYRRYAVTESGVSPMAIPGTPGLAHVADGLEHSERGTPSAAAADHQRQLDKRQGKLDRCDYGADWADVEGDGAVAIVTWGSVTGPAREAAARLRARGEEVRLISLRLLAPARPVEMAAALSGVERLLVVEQSHSKQFLKYLRANYDLPTATKSFARPGPLPVRPVEIEARLSDWSMQ</sequence>
<proteinExistence type="predicted"/>
<dbReference type="InterPro" id="IPR033248">
    <property type="entry name" value="Transketolase_C"/>
</dbReference>
<protein>
    <submittedName>
        <fullName evidence="5">2-oxoacid:acceptor oxidoreductase subunit alpha</fullName>
    </submittedName>
</protein>
<dbReference type="InterPro" id="IPR009014">
    <property type="entry name" value="Transketo_C/PFOR_II"/>
</dbReference>
<feature type="domain" description="Transketolase C-terminal" evidence="4">
    <location>
        <begin position="485"/>
        <end position="544"/>
    </location>
</feature>
<dbReference type="GO" id="GO:0016903">
    <property type="term" value="F:oxidoreductase activity, acting on the aldehyde or oxo group of donors"/>
    <property type="evidence" value="ECO:0007669"/>
    <property type="project" value="InterPro"/>
</dbReference>
<dbReference type="PANTHER" id="PTHR32154">
    <property type="entry name" value="PYRUVATE-FLAVODOXIN OXIDOREDUCTASE-RELATED"/>
    <property type="match status" value="1"/>
</dbReference>